<keyword evidence="4" id="KW-1185">Reference proteome</keyword>
<dbReference type="Pfam" id="PF17116">
    <property type="entry name" value="T9SS_plug_1st"/>
    <property type="match status" value="1"/>
</dbReference>
<dbReference type="InterPro" id="IPR031345">
    <property type="entry name" value="T9SS_Plug_N"/>
</dbReference>
<proteinExistence type="predicted"/>
<dbReference type="RefSeq" id="WP_074537033.1">
    <property type="nucleotide sequence ID" value="NZ_FNBD01000001.1"/>
</dbReference>
<evidence type="ECO:0000259" key="2">
    <source>
        <dbReference type="Pfam" id="PF17116"/>
    </source>
</evidence>
<name>A0A1G7CNT8_9FLAO</name>
<accession>A0A1G7CNT8</accession>
<evidence type="ECO:0000313" key="4">
    <source>
        <dbReference type="Proteomes" id="UP000182114"/>
    </source>
</evidence>
<sequence>MKKYFLLSLLLASFLSASAQIQEEINAPENIKTIVFKGETEDQFPIALLGDPIYLEFDDITAGEYDYYYKITHCNYDWTPSDLLKSQYLNGIDDQRITDYNNSYNTLQPYSNYKLTIPNDNVRLKISGNYMLEVYDSNYEIVFSRRFVVYQDLVTVGVTPKRTRDFEFITEKQITQININYSNFSLVNPKKEVKLAIIQNYYWPTSLQNIKPQFTLGTELVYKYDSETSFYAGNEFLNFDTKDLRSATAAISSIELTDLYNHYLFTDIFRNDRPYTYFPDINGDFVVRTLQGDDSSREAEYTKIHFSLPYKAQIDMDDVYVFGKFNNYALTDENKMIFNAENGLLEATILMKQGFYNYKYATKQGDTIDLNKISGNFHNTENHYLVLVYYRNFGDLYDSIIGIGSASAANISN</sequence>
<reference evidence="4" key="1">
    <citation type="submission" date="2016-10" db="EMBL/GenBank/DDBJ databases">
        <authorList>
            <person name="Varghese N."/>
            <person name="Submissions S."/>
        </authorList>
    </citation>
    <scope>NUCLEOTIDE SEQUENCE [LARGE SCALE GENOMIC DNA]</scope>
    <source>
        <strain evidence="4">DSM 24729</strain>
    </source>
</reference>
<evidence type="ECO:0000313" key="3">
    <source>
        <dbReference type="EMBL" id="SDE40336.1"/>
    </source>
</evidence>
<dbReference type="EMBL" id="FNBD01000001">
    <property type="protein sequence ID" value="SDE40336.1"/>
    <property type="molecule type" value="Genomic_DNA"/>
</dbReference>
<dbReference type="eggNOG" id="ENOG502Z7QJ">
    <property type="taxonomic scope" value="Bacteria"/>
</dbReference>
<dbReference type="InterPro" id="IPR013783">
    <property type="entry name" value="Ig-like_fold"/>
</dbReference>
<gene>
    <name evidence="3" type="ORF">SAMN04487992_10121</name>
</gene>
<dbReference type="Proteomes" id="UP000182114">
    <property type="component" value="Unassembled WGS sequence"/>
</dbReference>
<feature type="domain" description="Type 9 secretion system plug protein N-terminal" evidence="2">
    <location>
        <begin position="31"/>
        <end position="151"/>
    </location>
</feature>
<dbReference type="Gene3D" id="2.60.40.10">
    <property type="entry name" value="Immunoglobulins"/>
    <property type="match status" value="1"/>
</dbReference>
<feature type="signal peptide" evidence="1">
    <location>
        <begin position="1"/>
        <end position="19"/>
    </location>
</feature>
<organism evidence="3 4">
    <name type="scientific">Cellulophaga baltica</name>
    <dbReference type="NCBI Taxonomy" id="76594"/>
    <lineage>
        <taxon>Bacteria</taxon>
        <taxon>Pseudomonadati</taxon>
        <taxon>Bacteroidota</taxon>
        <taxon>Flavobacteriia</taxon>
        <taxon>Flavobacteriales</taxon>
        <taxon>Flavobacteriaceae</taxon>
        <taxon>Cellulophaga</taxon>
    </lineage>
</organism>
<dbReference type="AlphaFoldDB" id="A0A1G7CNT8"/>
<keyword evidence="1" id="KW-0732">Signal</keyword>
<protein>
    <recommendedName>
        <fullName evidence="2">Type 9 secretion system plug protein N-terminal domain-containing protein</fullName>
    </recommendedName>
</protein>
<feature type="chain" id="PRO_5010325005" description="Type 9 secretion system plug protein N-terminal domain-containing protein" evidence="1">
    <location>
        <begin position="20"/>
        <end position="413"/>
    </location>
</feature>
<evidence type="ECO:0000256" key="1">
    <source>
        <dbReference type="SAM" id="SignalP"/>
    </source>
</evidence>